<dbReference type="InterPro" id="IPR036291">
    <property type="entry name" value="NAD(P)-bd_dom_sf"/>
</dbReference>
<dbReference type="EC" id="1.3.1.12" evidence="2"/>
<dbReference type="SUPFAM" id="SSF48179">
    <property type="entry name" value="6-phosphogluconate dehydrogenase C-terminal domain-like"/>
    <property type="match status" value="1"/>
</dbReference>
<name>A0ABT2XC77_9GAMM</name>
<evidence type="ECO:0000256" key="2">
    <source>
        <dbReference type="ARBA" id="ARBA00012068"/>
    </source>
</evidence>
<keyword evidence="4" id="KW-0827">Tyrosine biosynthesis</keyword>
<feature type="domain" description="ACT" evidence="10">
    <location>
        <begin position="303"/>
        <end position="374"/>
    </location>
</feature>
<dbReference type="InterPro" id="IPR046825">
    <property type="entry name" value="PDH_C"/>
</dbReference>
<dbReference type="Pfam" id="PF01842">
    <property type="entry name" value="ACT"/>
    <property type="match status" value="1"/>
</dbReference>
<dbReference type="InterPro" id="IPR045865">
    <property type="entry name" value="ACT-like_dom_sf"/>
</dbReference>
<comment type="caution">
    <text evidence="11">The sequence shown here is derived from an EMBL/GenBank/DDBJ whole genome shotgun (WGS) entry which is preliminary data.</text>
</comment>
<dbReference type="Pfam" id="PF20463">
    <property type="entry name" value="PDH_C"/>
    <property type="match status" value="1"/>
</dbReference>
<dbReference type="InterPro" id="IPR050812">
    <property type="entry name" value="Preph/Arog_dehydrog"/>
</dbReference>
<keyword evidence="7" id="KW-0028">Amino-acid biosynthesis</keyword>
<dbReference type="InterPro" id="IPR002912">
    <property type="entry name" value="ACT_dom"/>
</dbReference>
<dbReference type="Gene3D" id="3.40.50.720">
    <property type="entry name" value="NAD(P)-binding Rossmann-like Domain"/>
    <property type="match status" value="1"/>
</dbReference>
<dbReference type="NCBIfam" id="NF006457">
    <property type="entry name" value="PRK08818.1"/>
    <property type="match status" value="1"/>
</dbReference>
<dbReference type="CDD" id="cd04880">
    <property type="entry name" value="ACT_AAAH-PDT-like"/>
    <property type="match status" value="1"/>
</dbReference>
<gene>
    <name evidence="11" type="ORF">KYJ44_04385</name>
</gene>
<evidence type="ECO:0000256" key="8">
    <source>
        <dbReference type="ARBA" id="ARBA00049260"/>
    </source>
</evidence>
<dbReference type="Pfam" id="PF02153">
    <property type="entry name" value="PDH_N"/>
    <property type="match status" value="1"/>
</dbReference>
<evidence type="ECO:0000313" key="12">
    <source>
        <dbReference type="Proteomes" id="UP001208054"/>
    </source>
</evidence>
<dbReference type="PANTHER" id="PTHR21363">
    <property type="entry name" value="PREPHENATE DEHYDROGENASE"/>
    <property type="match status" value="1"/>
</dbReference>
<evidence type="ECO:0000256" key="7">
    <source>
        <dbReference type="ARBA" id="ARBA00023141"/>
    </source>
</evidence>
<evidence type="ECO:0000256" key="3">
    <source>
        <dbReference type="ARBA" id="ARBA00016891"/>
    </source>
</evidence>
<evidence type="ECO:0000259" key="10">
    <source>
        <dbReference type="PROSITE" id="PS51671"/>
    </source>
</evidence>
<evidence type="ECO:0000256" key="1">
    <source>
        <dbReference type="ARBA" id="ARBA00005067"/>
    </source>
</evidence>
<keyword evidence="7" id="KW-0057">Aromatic amino acid biosynthesis</keyword>
<dbReference type="PROSITE" id="PS51176">
    <property type="entry name" value="PDH_ADH"/>
    <property type="match status" value="1"/>
</dbReference>
<keyword evidence="6" id="KW-0520">NAD</keyword>
<keyword evidence="12" id="KW-1185">Reference proteome</keyword>
<dbReference type="InterPro" id="IPR003099">
    <property type="entry name" value="Prephen_DH"/>
</dbReference>
<keyword evidence="5" id="KW-0560">Oxidoreductase</keyword>
<evidence type="ECO:0000256" key="4">
    <source>
        <dbReference type="ARBA" id="ARBA00022498"/>
    </source>
</evidence>
<dbReference type="SUPFAM" id="SSF55021">
    <property type="entry name" value="ACT-like"/>
    <property type="match status" value="1"/>
</dbReference>
<dbReference type="PROSITE" id="PS51671">
    <property type="entry name" value="ACT"/>
    <property type="match status" value="1"/>
</dbReference>
<comment type="pathway">
    <text evidence="1">Amino-acid biosynthesis; L-tyrosine biosynthesis; (4-hydroxyphenyl)pyruvate from prephenate (NAD(+) route): step 1/1.</text>
</comment>
<protein>
    <recommendedName>
        <fullName evidence="3">Prephenate dehydrogenase</fullName>
        <ecNumber evidence="2">1.3.1.12</ecNumber>
    </recommendedName>
</protein>
<evidence type="ECO:0000256" key="5">
    <source>
        <dbReference type="ARBA" id="ARBA00023002"/>
    </source>
</evidence>
<feature type="domain" description="Prephenate/arogenate dehydrogenase" evidence="9">
    <location>
        <begin position="10"/>
        <end position="283"/>
    </location>
</feature>
<organism evidence="11 12">
    <name type="scientific">Stenotrophomonas riyadhensis</name>
    <dbReference type="NCBI Taxonomy" id="2859893"/>
    <lineage>
        <taxon>Bacteria</taxon>
        <taxon>Pseudomonadati</taxon>
        <taxon>Pseudomonadota</taxon>
        <taxon>Gammaproteobacteria</taxon>
        <taxon>Lysobacterales</taxon>
        <taxon>Lysobacteraceae</taxon>
        <taxon>Stenotrophomonas</taxon>
    </lineage>
</organism>
<sequence>MSGLHERTPRTVGIVGSAGAYGRWLTRFFQQHMQLQVIGHDPADPDSHTPEQLLAQADVLVFSAPIRHTPALIAEYVQQSAGRERGRLWLDVTSVKEAPVQAMLGSQAEVVGLHPMTAPPKAPTLKGRVMVVCEARLQHWQPWVDTLCTVLQAECVRATPQHHDQMMALVQAMVHATHLAQAGVLRQYQPQLGDLAAMMPYRSASFELDTAIISRILSLNPAIYEDIQFGNPYVAPMLERLVGQLQALQAQVGQGDDRARGAFREQLLSANRSAFGEQAVAEGNYTFERVGYLLADLTERNALSVHLPEDRPGSLRELLNVFEQHHISLASIHSSRTPGGEVHFRIGFVAGSDAAAIARAAAEVDASGIGRVLG</sequence>
<reference evidence="11 12" key="1">
    <citation type="submission" date="2021-07" db="EMBL/GenBank/DDBJ databases">
        <title>Clinical implication of Pseudomonas aeruginosa: further insight on the antimicrobial resistance.</title>
        <authorList>
            <person name="Macori G."/>
            <person name="Fanning S."/>
            <person name="Alqahtani A."/>
        </authorList>
    </citation>
    <scope>NUCLEOTIDE SEQUENCE [LARGE SCALE GENOMIC DNA]</scope>
    <source>
        <strain evidence="11 12">CFS3442</strain>
    </source>
</reference>
<dbReference type="Gene3D" id="3.30.70.260">
    <property type="match status" value="1"/>
</dbReference>
<dbReference type="InterPro" id="IPR046826">
    <property type="entry name" value="PDH_N"/>
</dbReference>
<dbReference type="SUPFAM" id="SSF51735">
    <property type="entry name" value="NAD(P)-binding Rossmann-fold domains"/>
    <property type="match status" value="1"/>
</dbReference>
<dbReference type="EMBL" id="JAHWBK010000002">
    <property type="protein sequence ID" value="MCV0323547.1"/>
    <property type="molecule type" value="Genomic_DNA"/>
</dbReference>
<dbReference type="Proteomes" id="UP001208054">
    <property type="component" value="Unassembled WGS sequence"/>
</dbReference>
<dbReference type="PANTHER" id="PTHR21363:SF0">
    <property type="entry name" value="PREPHENATE DEHYDROGENASE [NADP(+)]"/>
    <property type="match status" value="1"/>
</dbReference>
<comment type="catalytic activity">
    <reaction evidence="8">
        <text>prephenate + NAD(+) = 3-(4-hydroxyphenyl)pyruvate + CO2 + NADH</text>
        <dbReference type="Rhea" id="RHEA:13869"/>
        <dbReference type="ChEBI" id="CHEBI:16526"/>
        <dbReference type="ChEBI" id="CHEBI:29934"/>
        <dbReference type="ChEBI" id="CHEBI:36242"/>
        <dbReference type="ChEBI" id="CHEBI:57540"/>
        <dbReference type="ChEBI" id="CHEBI:57945"/>
        <dbReference type="EC" id="1.3.1.12"/>
    </reaction>
</comment>
<evidence type="ECO:0000313" key="11">
    <source>
        <dbReference type="EMBL" id="MCV0323547.1"/>
    </source>
</evidence>
<dbReference type="Gene3D" id="1.10.3660.10">
    <property type="entry name" value="6-phosphogluconate dehydrogenase C-terminal like domain"/>
    <property type="match status" value="1"/>
</dbReference>
<dbReference type="RefSeq" id="WP_180847153.1">
    <property type="nucleotide sequence ID" value="NZ_JAHWBK010000002.1"/>
</dbReference>
<accession>A0ABT2XC77</accession>
<dbReference type="InterPro" id="IPR008927">
    <property type="entry name" value="6-PGluconate_DH-like_C_sf"/>
</dbReference>
<evidence type="ECO:0000256" key="6">
    <source>
        <dbReference type="ARBA" id="ARBA00023027"/>
    </source>
</evidence>
<proteinExistence type="predicted"/>
<evidence type="ECO:0000259" key="9">
    <source>
        <dbReference type="PROSITE" id="PS51176"/>
    </source>
</evidence>